<gene>
    <name evidence="8" type="ORF">HOLleu_39847</name>
</gene>
<proteinExistence type="predicted"/>
<feature type="region of interest" description="Disordered" evidence="6">
    <location>
        <begin position="97"/>
        <end position="117"/>
    </location>
</feature>
<protein>
    <submittedName>
        <fullName evidence="8">Zinc finger C2HC domain-containing protein 1A</fullName>
    </submittedName>
</protein>
<accession>A0A9Q0YDH0</accession>
<evidence type="ECO:0000256" key="6">
    <source>
        <dbReference type="SAM" id="MobiDB-lite"/>
    </source>
</evidence>
<feature type="domain" description="C2HC/C3H-type" evidence="7">
    <location>
        <begin position="120"/>
        <end position="149"/>
    </location>
</feature>
<feature type="compositionally biased region" description="Polar residues" evidence="6">
    <location>
        <begin position="188"/>
        <end position="204"/>
    </location>
</feature>
<organism evidence="8 9">
    <name type="scientific">Holothuria leucospilota</name>
    <name type="common">Black long sea cucumber</name>
    <name type="synonym">Mertensiothuria leucospilota</name>
    <dbReference type="NCBI Taxonomy" id="206669"/>
    <lineage>
        <taxon>Eukaryota</taxon>
        <taxon>Metazoa</taxon>
        <taxon>Echinodermata</taxon>
        <taxon>Eleutherozoa</taxon>
        <taxon>Echinozoa</taxon>
        <taxon>Holothuroidea</taxon>
        <taxon>Aspidochirotacea</taxon>
        <taxon>Aspidochirotida</taxon>
        <taxon>Holothuriidae</taxon>
        <taxon>Holothuria</taxon>
    </lineage>
</organism>
<dbReference type="GO" id="GO:0008270">
    <property type="term" value="F:zinc ion binding"/>
    <property type="evidence" value="ECO:0007669"/>
    <property type="project" value="UniProtKB-KW"/>
</dbReference>
<dbReference type="InterPro" id="IPR026319">
    <property type="entry name" value="ZC2HC1A/B-like"/>
</dbReference>
<evidence type="ECO:0000259" key="7">
    <source>
        <dbReference type="PROSITE" id="PS52027"/>
    </source>
</evidence>
<keyword evidence="9" id="KW-1185">Reference proteome</keyword>
<dbReference type="PANTHER" id="PTHR13555:SF36">
    <property type="entry name" value="ZINC FINGER C2HC DOMAIN-CONTAINING PROTEIN 1B"/>
    <property type="match status" value="1"/>
</dbReference>
<feature type="compositionally biased region" description="Low complexity" evidence="6">
    <location>
        <begin position="310"/>
        <end position="330"/>
    </location>
</feature>
<keyword evidence="2" id="KW-0677">Repeat</keyword>
<evidence type="ECO:0000256" key="1">
    <source>
        <dbReference type="ARBA" id="ARBA00022723"/>
    </source>
</evidence>
<dbReference type="OrthoDB" id="10066537at2759"/>
<dbReference type="EMBL" id="JAIZAY010000022">
    <property type="protein sequence ID" value="KAJ8020290.1"/>
    <property type="molecule type" value="Genomic_DNA"/>
</dbReference>
<name>A0A9Q0YDH0_HOLLE</name>
<keyword evidence="1" id="KW-0479">Metal-binding</keyword>
<comment type="caution">
    <text evidence="8">The sequence shown here is derived from an EMBL/GenBank/DDBJ whole genome shotgun (WGS) entry which is preliminary data.</text>
</comment>
<sequence length="365" mass="40945">MDDEEIPERLSSPPLLEPCPCCGRSFVHETLVKHQKICEKNASKQRKVFETSKKRLAGLGVDQLQVSKAPPPPSQKKNNWRRKHEEFQEAMKSARQVSHALKTGAPLPPPISQKPKVNPDYVQCPSCSRNFNETAAERHIPWCKEQSKKITRKEPPADKKNQLNTRTKYKPPLPGAKKLKSPIARSGMNRTLNKTDALSTQSPLRDNLDHSPSGALPAGRRQSLPQRQGKATNMVGPKARSSSLERPIGRKPPRNNSGDSLRRRNFSEDEYDYSSPGEDNGHDSSLSNGYYRNSPVLPHHKLKVVDGDRGSPLTRRTPTPPSSRKSSSDSVGRRPSKFCYECGTRYPVPHAKYCCECGTKRPYIE</sequence>
<feature type="domain" description="C2HC/C3H-type" evidence="7">
    <location>
        <begin position="15"/>
        <end position="44"/>
    </location>
</feature>
<dbReference type="Proteomes" id="UP001152320">
    <property type="component" value="Chromosome 22"/>
</dbReference>
<feature type="compositionally biased region" description="Basic and acidic residues" evidence="6">
    <location>
        <begin position="147"/>
        <end position="161"/>
    </location>
</feature>
<dbReference type="AlphaFoldDB" id="A0A9Q0YDH0"/>
<dbReference type="Pfam" id="PF13913">
    <property type="entry name" value="zf-C2HC_2"/>
    <property type="match status" value="2"/>
</dbReference>
<keyword evidence="4" id="KW-0862">Zinc</keyword>
<evidence type="ECO:0000256" key="2">
    <source>
        <dbReference type="ARBA" id="ARBA00022737"/>
    </source>
</evidence>
<dbReference type="InterPro" id="IPR049899">
    <property type="entry name" value="Znf_C2HC_C3H"/>
</dbReference>
<dbReference type="PANTHER" id="PTHR13555">
    <property type="entry name" value="C2H2 ZINC FINGER CGI-62-RELATED"/>
    <property type="match status" value="1"/>
</dbReference>
<dbReference type="PROSITE" id="PS52027">
    <property type="entry name" value="ZF_C2HC_C3H"/>
    <property type="match status" value="2"/>
</dbReference>
<reference evidence="8" key="1">
    <citation type="submission" date="2021-10" db="EMBL/GenBank/DDBJ databases">
        <title>Tropical sea cucumber genome reveals ecological adaptation and Cuvierian tubules defense mechanism.</title>
        <authorList>
            <person name="Chen T."/>
        </authorList>
    </citation>
    <scope>NUCLEOTIDE SEQUENCE</scope>
    <source>
        <strain evidence="8">Nanhai2018</strain>
        <tissue evidence="8">Muscle</tissue>
    </source>
</reference>
<evidence type="ECO:0000256" key="5">
    <source>
        <dbReference type="PROSITE-ProRule" id="PRU01371"/>
    </source>
</evidence>
<feature type="region of interest" description="Disordered" evidence="6">
    <location>
        <begin position="147"/>
        <end position="334"/>
    </location>
</feature>
<evidence type="ECO:0000256" key="3">
    <source>
        <dbReference type="ARBA" id="ARBA00022771"/>
    </source>
</evidence>
<evidence type="ECO:0000313" key="9">
    <source>
        <dbReference type="Proteomes" id="UP001152320"/>
    </source>
</evidence>
<evidence type="ECO:0000313" key="8">
    <source>
        <dbReference type="EMBL" id="KAJ8020290.1"/>
    </source>
</evidence>
<keyword evidence="3 5" id="KW-0863">Zinc-finger</keyword>
<feature type="region of interest" description="Disordered" evidence="6">
    <location>
        <begin position="59"/>
        <end position="83"/>
    </location>
</feature>
<evidence type="ECO:0000256" key="4">
    <source>
        <dbReference type="ARBA" id="ARBA00022833"/>
    </source>
</evidence>